<dbReference type="FunFam" id="2.40.10.10:FF:000146">
    <property type="entry name" value="Serine protease 53"/>
    <property type="match status" value="1"/>
</dbReference>
<keyword evidence="4" id="KW-0732">Signal</keyword>
<evidence type="ECO:0000256" key="5">
    <source>
        <dbReference type="ARBA" id="ARBA00022801"/>
    </source>
</evidence>
<evidence type="ECO:0000313" key="12">
    <source>
        <dbReference type="EMBL" id="KAL3285736.1"/>
    </source>
</evidence>
<dbReference type="Proteomes" id="UP001516400">
    <property type="component" value="Unassembled WGS sequence"/>
</dbReference>
<keyword evidence="8" id="KW-1015">Disulfide bond</keyword>
<gene>
    <name evidence="12" type="ORF">HHI36_000263</name>
</gene>
<evidence type="ECO:0000259" key="11">
    <source>
        <dbReference type="PROSITE" id="PS50240"/>
    </source>
</evidence>
<accession>A0ABD2P444</accession>
<keyword evidence="13" id="KW-1185">Reference proteome</keyword>
<dbReference type="SUPFAM" id="SSF50494">
    <property type="entry name" value="Trypsin-like serine proteases"/>
    <property type="match status" value="1"/>
</dbReference>
<dbReference type="InterPro" id="IPR009003">
    <property type="entry name" value="Peptidase_S1_PA"/>
</dbReference>
<dbReference type="Pfam" id="PF00089">
    <property type="entry name" value="Trypsin"/>
    <property type="match status" value="1"/>
</dbReference>
<dbReference type="PROSITE" id="PS00135">
    <property type="entry name" value="TRYPSIN_SER"/>
    <property type="match status" value="1"/>
</dbReference>
<dbReference type="SMART" id="SM00020">
    <property type="entry name" value="Tryp_SPc"/>
    <property type="match status" value="1"/>
</dbReference>
<evidence type="ECO:0000313" key="13">
    <source>
        <dbReference type="Proteomes" id="UP001516400"/>
    </source>
</evidence>
<sequence>MDNLYSEEPQDELLIIGYSNCKEWENEPNCGLSFSNRIVGGKLAAVGKYPWLVRIGYGTSIKGRYQYLCGGTLIRKDVVITAAHCIEPKRSPDIIHVGETQITCSRSPCTDTRIQEVKVKSVIKHSEFSTVTGYADIALLKLERPVKYTDWVRPVCLSRKVVNDIGQKAIVAGWGMENYITRERPSGLKELTMEIIAGKVCKTSFPQADFNSKNYICGGGKPQEDTCGGDSGGPLMKILNLGDSPRMYLMGVISFGSTKCGVGKPGIFTALLYHFDWIMDHV</sequence>
<evidence type="ECO:0000256" key="9">
    <source>
        <dbReference type="ARBA" id="ARBA00024195"/>
    </source>
</evidence>
<keyword evidence="2" id="KW-0964">Secreted</keyword>
<dbReference type="GO" id="GO:0008236">
    <property type="term" value="F:serine-type peptidase activity"/>
    <property type="evidence" value="ECO:0007669"/>
    <property type="project" value="UniProtKB-KW"/>
</dbReference>
<evidence type="ECO:0000256" key="1">
    <source>
        <dbReference type="ARBA" id="ARBA00004613"/>
    </source>
</evidence>
<dbReference type="Gene3D" id="2.40.10.10">
    <property type="entry name" value="Trypsin-like serine proteases"/>
    <property type="match status" value="1"/>
</dbReference>
<dbReference type="InterPro" id="IPR001254">
    <property type="entry name" value="Trypsin_dom"/>
</dbReference>
<dbReference type="PANTHER" id="PTHR24256">
    <property type="entry name" value="TRYPTASE-RELATED"/>
    <property type="match status" value="1"/>
</dbReference>
<feature type="domain" description="Peptidase S1" evidence="11">
    <location>
        <begin position="38"/>
        <end position="282"/>
    </location>
</feature>
<evidence type="ECO:0000256" key="3">
    <source>
        <dbReference type="ARBA" id="ARBA00022670"/>
    </source>
</evidence>
<dbReference type="InterPro" id="IPR051487">
    <property type="entry name" value="Ser/Thr_Proteases_Immune/Dev"/>
</dbReference>
<proteinExistence type="inferred from homology"/>
<dbReference type="CDD" id="cd00190">
    <property type="entry name" value="Tryp_SPc"/>
    <property type="match status" value="1"/>
</dbReference>
<dbReference type="InterPro" id="IPR033116">
    <property type="entry name" value="TRYPSIN_SER"/>
</dbReference>
<dbReference type="InterPro" id="IPR018114">
    <property type="entry name" value="TRYPSIN_HIS"/>
</dbReference>
<dbReference type="PRINTS" id="PR00722">
    <property type="entry name" value="CHYMOTRYPSIN"/>
</dbReference>
<evidence type="ECO:0000256" key="8">
    <source>
        <dbReference type="ARBA" id="ARBA00023157"/>
    </source>
</evidence>
<dbReference type="EMBL" id="JABFTP020000185">
    <property type="protein sequence ID" value="KAL3285736.1"/>
    <property type="molecule type" value="Genomic_DNA"/>
</dbReference>
<evidence type="ECO:0000256" key="2">
    <source>
        <dbReference type="ARBA" id="ARBA00022525"/>
    </source>
</evidence>
<dbReference type="InterPro" id="IPR043504">
    <property type="entry name" value="Peptidase_S1_PA_chymotrypsin"/>
</dbReference>
<keyword evidence="3 10" id="KW-0645">Protease</keyword>
<name>A0ABD2P444_9CUCU</name>
<organism evidence="12 13">
    <name type="scientific">Cryptolaemus montrouzieri</name>
    <dbReference type="NCBI Taxonomy" id="559131"/>
    <lineage>
        <taxon>Eukaryota</taxon>
        <taxon>Metazoa</taxon>
        <taxon>Ecdysozoa</taxon>
        <taxon>Arthropoda</taxon>
        <taxon>Hexapoda</taxon>
        <taxon>Insecta</taxon>
        <taxon>Pterygota</taxon>
        <taxon>Neoptera</taxon>
        <taxon>Endopterygota</taxon>
        <taxon>Coleoptera</taxon>
        <taxon>Polyphaga</taxon>
        <taxon>Cucujiformia</taxon>
        <taxon>Coccinelloidea</taxon>
        <taxon>Coccinellidae</taxon>
        <taxon>Scymninae</taxon>
        <taxon>Scymnini</taxon>
        <taxon>Cryptolaemus</taxon>
    </lineage>
</organism>
<keyword evidence="5 10" id="KW-0378">Hydrolase</keyword>
<keyword evidence="7" id="KW-0865">Zymogen</keyword>
<keyword evidence="6 10" id="KW-0720">Serine protease</keyword>
<dbReference type="AlphaFoldDB" id="A0ABD2P444"/>
<evidence type="ECO:0000256" key="4">
    <source>
        <dbReference type="ARBA" id="ARBA00022729"/>
    </source>
</evidence>
<evidence type="ECO:0000256" key="10">
    <source>
        <dbReference type="RuleBase" id="RU363034"/>
    </source>
</evidence>
<dbReference type="GO" id="GO:0005576">
    <property type="term" value="C:extracellular region"/>
    <property type="evidence" value="ECO:0007669"/>
    <property type="project" value="UniProtKB-SubCell"/>
</dbReference>
<dbReference type="InterPro" id="IPR001314">
    <property type="entry name" value="Peptidase_S1A"/>
</dbReference>
<dbReference type="GO" id="GO:0006508">
    <property type="term" value="P:proteolysis"/>
    <property type="evidence" value="ECO:0007669"/>
    <property type="project" value="UniProtKB-KW"/>
</dbReference>
<reference evidence="12 13" key="1">
    <citation type="journal article" date="2021" name="BMC Biol.">
        <title>Horizontally acquired antibacterial genes associated with adaptive radiation of ladybird beetles.</title>
        <authorList>
            <person name="Li H.S."/>
            <person name="Tang X.F."/>
            <person name="Huang Y.H."/>
            <person name="Xu Z.Y."/>
            <person name="Chen M.L."/>
            <person name="Du X.Y."/>
            <person name="Qiu B.Y."/>
            <person name="Chen P.T."/>
            <person name="Zhang W."/>
            <person name="Slipinski A."/>
            <person name="Escalona H.E."/>
            <person name="Waterhouse R.M."/>
            <person name="Zwick A."/>
            <person name="Pang H."/>
        </authorList>
    </citation>
    <scope>NUCLEOTIDE SEQUENCE [LARGE SCALE GENOMIC DNA]</scope>
    <source>
        <strain evidence="12">SYSU2018</strain>
    </source>
</reference>
<dbReference type="PROSITE" id="PS00134">
    <property type="entry name" value="TRYPSIN_HIS"/>
    <property type="match status" value="1"/>
</dbReference>
<protein>
    <recommendedName>
        <fullName evidence="11">Peptidase S1 domain-containing protein</fullName>
    </recommendedName>
</protein>
<comment type="similarity">
    <text evidence="9">Belongs to the peptidase S1 family. CLIP subfamily.</text>
</comment>
<comment type="caution">
    <text evidence="12">The sequence shown here is derived from an EMBL/GenBank/DDBJ whole genome shotgun (WGS) entry which is preliminary data.</text>
</comment>
<comment type="subcellular location">
    <subcellularLocation>
        <location evidence="1">Secreted</location>
    </subcellularLocation>
</comment>
<evidence type="ECO:0000256" key="6">
    <source>
        <dbReference type="ARBA" id="ARBA00022825"/>
    </source>
</evidence>
<dbReference type="PROSITE" id="PS50240">
    <property type="entry name" value="TRYPSIN_DOM"/>
    <property type="match status" value="1"/>
</dbReference>
<evidence type="ECO:0000256" key="7">
    <source>
        <dbReference type="ARBA" id="ARBA00023145"/>
    </source>
</evidence>